<evidence type="ECO:0000256" key="12">
    <source>
        <dbReference type="SAM" id="MobiDB-lite"/>
    </source>
</evidence>
<dbReference type="PANTHER" id="PTHR11070:SF2">
    <property type="entry name" value="ATP-DEPENDENT DNA HELICASE SRS2"/>
    <property type="match status" value="1"/>
</dbReference>
<accession>A0A6L9S578</accession>
<feature type="domain" description="UvrD-like helicase C-terminal" evidence="14">
    <location>
        <begin position="358"/>
        <end position="640"/>
    </location>
</feature>
<dbReference type="GO" id="GO:0003677">
    <property type="term" value="F:DNA binding"/>
    <property type="evidence" value="ECO:0007669"/>
    <property type="project" value="UniProtKB-KW"/>
</dbReference>
<dbReference type="InterPro" id="IPR014016">
    <property type="entry name" value="UvrD-like_ATP-bd"/>
</dbReference>
<evidence type="ECO:0000259" key="13">
    <source>
        <dbReference type="PROSITE" id="PS51198"/>
    </source>
</evidence>
<dbReference type="Pfam" id="PF00580">
    <property type="entry name" value="UvrD-helicase"/>
    <property type="match status" value="1"/>
</dbReference>
<dbReference type="Proteomes" id="UP000475214">
    <property type="component" value="Unassembled WGS sequence"/>
</dbReference>
<dbReference type="Gene3D" id="3.40.50.300">
    <property type="entry name" value="P-loop containing nucleotide triphosphate hydrolases"/>
    <property type="match status" value="2"/>
</dbReference>
<dbReference type="SUPFAM" id="SSF52540">
    <property type="entry name" value="P-loop containing nucleoside triphosphate hydrolases"/>
    <property type="match status" value="1"/>
</dbReference>
<evidence type="ECO:0000256" key="11">
    <source>
        <dbReference type="RuleBase" id="RU364053"/>
    </source>
</evidence>
<evidence type="ECO:0000313" key="16">
    <source>
        <dbReference type="Proteomes" id="UP000475214"/>
    </source>
</evidence>
<protein>
    <recommendedName>
        <fullName evidence="11">ATP-dependent DNA helicase</fullName>
        <ecNumber evidence="11">5.6.2.4</ecNumber>
    </recommendedName>
</protein>
<feature type="region of interest" description="Disordered" evidence="12">
    <location>
        <begin position="1"/>
        <end position="58"/>
    </location>
</feature>
<comment type="caution">
    <text evidence="15">The sequence shown here is derived from an EMBL/GenBank/DDBJ whole genome shotgun (WGS) entry which is preliminary data.</text>
</comment>
<dbReference type="InterPro" id="IPR027417">
    <property type="entry name" value="P-loop_NTPase"/>
</dbReference>
<evidence type="ECO:0000256" key="7">
    <source>
        <dbReference type="ARBA" id="ARBA00023235"/>
    </source>
</evidence>
<dbReference type="GO" id="GO:0043138">
    <property type="term" value="F:3'-5' DNA helicase activity"/>
    <property type="evidence" value="ECO:0007669"/>
    <property type="project" value="UniProtKB-EC"/>
</dbReference>
<feature type="binding site" evidence="10">
    <location>
        <begin position="80"/>
        <end position="87"/>
    </location>
    <ligand>
        <name>ATP</name>
        <dbReference type="ChEBI" id="CHEBI:30616"/>
    </ligand>
</feature>
<dbReference type="Pfam" id="PF21196">
    <property type="entry name" value="PcrA_UvrD_tudor"/>
    <property type="match status" value="1"/>
</dbReference>
<dbReference type="InterPro" id="IPR005751">
    <property type="entry name" value="ATP-dep_DNA_helicase_PcrA"/>
</dbReference>
<comment type="similarity">
    <text evidence="1 11">Belongs to the helicase family. UvrD subfamily.</text>
</comment>
<dbReference type="GO" id="GO:0009314">
    <property type="term" value="P:response to radiation"/>
    <property type="evidence" value="ECO:0007669"/>
    <property type="project" value="UniProtKB-ARBA"/>
</dbReference>
<dbReference type="InterPro" id="IPR014017">
    <property type="entry name" value="DNA_helicase_UvrD-like_C"/>
</dbReference>
<dbReference type="PANTHER" id="PTHR11070">
    <property type="entry name" value="UVRD / RECB / PCRA DNA HELICASE FAMILY MEMBER"/>
    <property type="match status" value="1"/>
</dbReference>
<comment type="catalytic activity">
    <reaction evidence="8">
        <text>Couples ATP hydrolysis with the unwinding of duplex DNA by translocating in the 3'-5' direction.</text>
        <dbReference type="EC" id="5.6.2.4"/>
    </reaction>
</comment>
<dbReference type="CDD" id="cd18807">
    <property type="entry name" value="SF1_C_UvrD"/>
    <property type="match status" value="1"/>
</dbReference>
<organism evidence="15 16">
    <name type="scientific">Phytoactinopolyspora halotolerans</name>
    <dbReference type="NCBI Taxonomy" id="1981512"/>
    <lineage>
        <taxon>Bacteria</taxon>
        <taxon>Bacillati</taxon>
        <taxon>Actinomycetota</taxon>
        <taxon>Actinomycetes</taxon>
        <taxon>Jiangellales</taxon>
        <taxon>Jiangellaceae</taxon>
        <taxon>Phytoactinopolyspora</taxon>
    </lineage>
</organism>
<evidence type="ECO:0000259" key="14">
    <source>
        <dbReference type="PROSITE" id="PS51217"/>
    </source>
</evidence>
<reference evidence="15 16" key="1">
    <citation type="submission" date="2020-02" db="EMBL/GenBank/DDBJ databases">
        <authorList>
            <person name="Li X.-J."/>
            <person name="Han X.-M."/>
        </authorList>
    </citation>
    <scope>NUCLEOTIDE SEQUENCE [LARGE SCALE GENOMIC DNA]</scope>
    <source>
        <strain evidence="15 16">CCTCC AB 2017055</strain>
    </source>
</reference>
<dbReference type="PROSITE" id="PS51217">
    <property type="entry name" value="UVRD_HELICASE_CTER"/>
    <property type="match status" value="1"/>
</dbReference>
<dbReference type="NCBIfam" id="TIGR01073">
    <property type="entry name" value="pcrA"/>
    <property type="match status" value="1"/>
</dbReference>
<evidence type="ECO:0000256" key="8">
    <source>
        <dbReference type="ARBA" id="ARBA00034617"/>
    </source>
</evidence>
<evidence type="ECO:0000256" key="4">
    <source>
        <dbReference type="ARBA" id="ARBA00022806"/>
    </source>
</evidence>
<gene>
    <name evidence="15" type="primary">pcrA</name>
    <name evidence="15" type="ORF">G1H10_05650</name>
</gene>
<dbReference type="PROSITE" id="PS51198">
    <property type="entry name" value="UVRD_HELICASE_ATP_BIND"/>
    <property type="match status" value="1"/>
</dbReference>
<evidence type="ECO:0000256" key="9">
    <source>
        <dbReference type="ARBA" id="ARBA00048988"/>
    </source>
</evidence>
<evidence type="ECO:0000256" key="3">
    <source>
        <dbReference type="ARBA" id="ARBA00022801"/>
    </source>
</evidence>
<dbReference type="GO" id="GO:0005829">
    <property type="term" value="C:cytosol"/>
    <property type="evidence" value="ECO:0007669"/>
    <property type="project" value="TreeGrafter"/>
</dbReference>
<dbReference type="EMBL" id="JAAGOA010000003">
    <property type="protein sequence ID" value="NED99647.1"/>
    <property type="molecule type" value="Genomic_DNA"/>
</dbReference>
<dbReference type="EC" id="5.6.2.4" evidence="11"/>
<dbReference type="RefSeq" id="WP_163733932.1">
    <property type="nucleotide sequence ID" value="NZ_JAAGOA010000003.1"/>
</dbReference>
<name>A0A6L9S578_9ACTN</name>
<evidence type="ECO:0000256" key="1">
    <source>
        <dbReference type="ARBA" id="ARBA00009922"/>
    </source>
</evidence>
<dbReference type="GO" id="GO:0033202">
    <property type="term" value="C:DNA helicase complex"/>
    <property type="evidence" value="ECO:0007669"/>
    <property type="project" value="TreeGrafter"/>
</dbReference>
<keyword evidence="4 10" id="KW-0347">Helicase</keyword>
<dbReference type="Gene3D" id="1.10.10.160">
    <property type="match status" value="1"/>
</dbReference>
<keyword evidence="6 11" id="KW-0238">DNA-binding</keyword>
<dbReference type="GO" id="GO:0016787">
    <property type="term" value="F:hydrolase activity"/>
    <property type="evidence" value="ECO:0007669"/>
    <property type="project" value="UniProtKB-UniRule"/>
</dbReference>
<keyword evidence="2 10" id="KW-0547">Nucleotide-binding</keyword>
<feature type="domain" description="UvrD-like helicase ATP-binding" evidence="13">
    <location>
        <begin position="59"/>
        <end position="357"/>
    </location>
</feature>
<dbReference type="FunFam" id="1.10.10.160:FF:000001">
    <property type="entry name" value="ATP-dependent DNA helicase"/>
    <property type="match status" value="1"/>
</dbReference>
<feature type="compositionally biased region" description="Pro residues" evidence="12">
    <location>
        <begin position="10"/>
        <end position="23"/>
    </location>
</feature>
<dbReference type="InterPro" id="IPR013986">
    <property type="entry name" value="DExx_box_DNA_helicase_dom_sf"/>
</dbReference>
<proteinExistence type="inferred from homology"/>
<keyword evidence="5 10" id="KW-0067">ATP-binding</keyword>
<sequence length="800" mass="88284">MSTPTEQPALLPPPASVPVPGKEPSPARSRAATTAGPSGKSSDGGGGEGRRADPESILDGLNPQQREAVSHHGPPLLIVAGAGSGKTRVLTRRIAYLLAERNVHPGSILAITFTNKAAGEMKERVTELVGRRAQIMWVSTFHSACVRILRREAKRFGFTSSFTIYDQADSQRLMALVCRDLDLDPRRYPPKKFSYAVSDFKNELIDHETAAAQASNHHERTIAEAYAMYQQRLTDANAFDFDDLIMTTVNLLQVFPDVAEHYRRRFRHILVDEYQDTNHAQYVLVRELVGGAGTAAAPGGSGDADAHAVEPAELCVVGDADQSIYAFRGATIRNIEEFEKDYPDAHVVMLEQNYRSTQTILSAANAVISRNEGRKPKRLWSESGDGAKIVGYVADDEHSEAQFIAEEIDRLSDEGQANPGDVAIFYRTNAQSRVLEEILIRVGLPYRVVGGVRFYERKEIKDALAYLRFLSNPEDTVSLRRILNVPKRGIGDRAEAMIDALAQRERITFWQALRRAADAPGIAARSVKAIEGFVSLADELRRMVDDDHDPAAILEAVLERTGYMAELDESDDPQDETRVDNLRELIAVAAEYDVSQADEEVGTLTGFLERVSLVADADEIPEGDDHEGVVTLMTLHTAKGLEFPVVFLTGMEDGVFPHQRALGEPRELEEERRLAYVGITRARERLYLSRATVRSAWGAPSHNPASRFLGEIPDELIDWKRTEADQSRWTTPRAPRLGRNSAPARAVPMLSAGDRVNHDAFGLGTVVATSGEGEQAQVTVDFGDEGLKTLMLRFAPIEKL</sequence>
<dbReference type="Gene3D" id="1.10.486.10">
    <property type="entry name" value="PCRA, domain 4"/>
    <property type="match status" value="1"/>
</dbReference>
<dbReference type="Pfam" id="PF13361">
    <property type="entry name" value="UvrD_C"/>
    <property type="match status" value="1"/>
</dbReference>
<evidence type="ECO:0000256" key="5">
    <source>
        <dbReference type="ARBA" id="ARBA00022840"/>
    </source>
</evidence>
<keyword evidence="16" id="KW-1185">Reference proteome</keyword>
<evidence type="ECO:0000313" key="15">
    <source>
        <dbReference type="EMBL" id="NED99647.1"/>
    </source>
</evidence>
<dbReference type="GO" id="GO:0000725">
    <property type="term" value="P:recombinational repair"/>
    <property type="evidence" value="ECO:0007669"/>
    <property type="project" value="TreeGrafter"/>
</dbReference>
<comment type="catalytic activity">
    <reaction evidence="9 11">
        <text>ATP + H2O = ADP + phosphate + H(+)</text>
        <dbReference type="Rhea" id="RHEA:13065"/>
        <dbReference type="ChEBI" id="CHEBI:15377"/>
        <dbReference type="ChEBI" id="CHEBI:15378"/>
        <dbReference type="ChEBI" id="CHEBI:30616"/>
        <dbReference type="ChEBI" id="CHEBI:43474"/>
        <dbReference type="ChEBI" id="CHEBI:456216"/>
        <dbReference type="EC" id="5.6.2.4"/>
    </reaction>
</comment>
<dbReference type="InterPro" id="IPR000212">
    <property type="entry name" value="DNA_helicase_UvrD/REP"/>
</dbReference>
<evidence type="ECO:0000256" key="10">
    <source>
        <dbReference type="PROSITE-ProRule" id="PRU00560"/>
    </source>
</evidence>
<dbReference type="GO" id="GO:0005524">
    <property type="term" value="F:ATP binding"/>
    <property type="evidence" value="ECO:0007669"/>
    <property type="project" value="UniProtKB-UniRule"/>
</dbReference>
<keyword evidence="7" id="KW-0413">Isomerase</keyword>
<dbReference type="FunFam" id="1.10.486.10:FF:000003">
    <property type="entry name" value="ATP-dependent DNA helicase"/>
    <property type="match status" value="1"/>
</dbReference>
<evidence type="ECO:0000256" key="2">
    <source>
        <dbReference type="ARBA" id="ARBA00022741"/>
    </source>
</evidence>
<keyword evidence="3 10" id="KW-0378">Hydrolase</keyword>
<dbReference type="GO" id="GO:0006260">
    <property type="term" value="P:DNA replication"/>
    <property type="evidence" value="ECO:0007669"/>
    <property type="project" value="InterPro"/>
</dbReference>
<dbReference type="AlphaFoldDB" id="A0A6L9S578"/>
<dbReference type="CDD" id="cd17932">
    <property type="entry name" value="DEXQc_UvrD"/>
    <property type="match status" value="1"/>
</dbReference>
<evidence type="ECO:0000256" key="6">
    <source>
        <dbReference type="ARBA" id="ARBA00023125"/>
    </source>
</evidence>